<dbReference type="EMBL" id="JAOCZP010000004">
    <property type="protein sequence ID" value="MCT7376309.1"/>
    <property type="molecule type" value="Genomic_DNA"/>
</dbReference>
<dbReference type="InterPro" id="IPR036264">
    <property type="entry name" value="Bact_exopeptidase_dim_dom"/>
</dbReference>
<reference evidence="9 10" key="1">
    <citation type="submission" date="2022-09" db="EMBL/GenBank/DDBJ databases">
        <title>Chelativorans salina sp. nov., a novel slightly halophilic bacterium isolated from a saline lake sediment enrichment.</title>
        <authorList>
            <person name="Gao L."/>
            <person name="Fang B.-Z."/>
            <person name="Li W.-J."/>
        </authorList>
    </citation>
    <scope>NUCLEOTIDE SEQUENCE [LARGE SCALE GENOMIC DNA]</scope>
    <source>
        <strain evidence="9 10">EGI FJ00035</strain>
    </source>
</reference>
<evidence type="ECO:0000256" key="5">
    <source>
        <dbReference type="ARBA" id="ARBA00022801"/>
    </source>
</evidence>
<keyword evidence="6" id="KW-0862">Zinc</keyword>
<dbReference type="PANTHER" id="PTHR43808:SF25">
    <property type="entry name" value="PEPTIDASE M20 DIMERISATION DOMAIN-CONTAINING PROTEIN"/>
    <property type="match status" value="1"/>
</dbReference>
<comment type="caution">
    <text evidence="9">The sequence shown here is derived from an EMBL/GenBank/DDBJ whole genome shotgun (WGS) entry which is preliminary data.</text>
</comment>
<dbReference type="Pfam" id="PF01546">
    <property type="entry name" value="Peptidase_M20"/>
    <property type="match status" value="1"/>
</dbReference>
<name>A0ABT2LT00_9HYPH</name>
<dbReference type="InterPro" id="IPR050072">
    <property type="entry name" value="Peptidase_M20A"/>
</dbReference>
<evidence type="ECO:0000256" key="2">
    <source>
        <dbReference type="ARBA" id="ARBA00001947"/>
    </source>
</evidence>
<comment type="similarity">
    <text evidence="3">Belongs to the peptidase M20A family.</text>
</comment>
<dbReference type="Gene3D" id="3.40.630.10">
    <property type="entry name" value="Zn peptidases"/>
    <property type="match status" value="1"/>
</dbReference>
<evidence type="ECO:0000256" key="6">
    <source>
        <dbReference type="ARBA" id="ARBA00022833"/>
    </source>
</evidence>
<keyword evidence="5" id="KW-0378">Hydrolase</keyword>
<evidence type="ECO:0000259" key="8">
    <source>
        <dbReference type="Pfam" id="PF07687"/>
    </source>
</evidence>
<dbReference type="RefSeq" id="WP_260904108.1">
    <property type="nucleotide sequence ID" value="NZ_JAOCZP010000004.1"/>
</dbReference>
<dbReference type="PANTHER" id="PTHR43808">
    <property type="entry name" value="ACETYLORNITHINE DEACETYLASE"/>
    <property type="match status" value="1"/>
</dbReference>
<evidence type="ECO:0000256" key="1">
    <source>
        <dbReference type="ARBA" id="ARBA00001941"/>
    </source>
</evidence>
<comment type="cofactor">
    <cofactor evidence="1">
        <name>Co(2+)</name>
        <dbReference type="ChEBI" id="CHEBI:48828"/>
    </cofactor>
</comment>
<dbReference type="InterPro" id="IPR033687">
    <property type="entry name" value="YodQ-like"/>
</dbReference>
<dbReference type="CDD" id="cd03895">
    <property type="entry name" value="M20_ArgE_DapE-like"/>
    <property type="match status" value="1"/>
</dbReference>
<dbReference type="Proteomes" id="UP001320831">
    <property type="component" value="Unassembled WGS sequence"/>
</dbReference>
<sequence length="444" mass="49227">MEAEPDRIEPSAPHLLGDEQAAAILVAVEEGFEEQLQFTEELVRFPSERGHEHTCQEFVHEALRGRGYKMDRWVIDVDELKDHPAFSPVVVSYDNAVNVVGTHVPREAKGRSLILNAHIDVVPTGPLEMWSRPPHEPWRNGDWLYGRGAADMKAGLAANIYAMDALRRLGYQPAATLYQQSVTEEECTGNGTLACLVRGYHADAIICPEPEDDMLVRANVGVLWFQIRINGHPAHVREAASGSNAILAAYRIIDALYELAEQWNGQKQRYPYFENLPHPINCNVGLIQGGEWTSSVPSWCNVDVRMAIYPGDKATDRQREIETCLRRASADHPFLANNPPEIVWTGSLREGYVLNEGSEAERVLARAHQRSFGGPLASFVTSGGLDGGYFILWDGKPCLTYGPYSENIHGFDERVRIGSVKKVTGAIALFIAEWCGLEPVEAGG</sequence>
<protein>
    <submittedName>
        <fullName evidence="9">ArgE/DapE family deacylase</fullName>
    </submittedName>
</protein>
<dbReference type="Pfam" id="PF07687">
    <property type="entry name" value="M20_dimer"/>
    <property type="match status" value="1"/>
</dbReference>
<evidence type="ECO:0000256" key="3">
    <source>
        <dbReference type="ARBA" id="ARBA00006247"/>
    </source>
</evidence>
<keyword evidence="10" id="KW-1185">Reference proteome</keyword>
<dbReference type="SUPFAM" id="SSF53187">
    <property type="entry name" value="Zn-dependent exopeptidases"/>
    <property type="match status" value="1"/>
</dbReference>
<evidence type="ECO:0000256" key="4">
    <source>
        <dbReference type="ARBA" id="ARBA00022723"/>
    </source>
</evidence>
<gene>
    <name evidence="9" type="ORF">N5A92_14820</name>
</gene>
<proteinExistence type="inferred from homology"/>
<evidence type="ECO:0000256" key="7">
    <source>
        <dbReference type="ARBA" id="ARBA00023285"/>
    </source>
</evidence>
<dbReference type="InterPro" id="IPR011650">
    <property type="entry name" value="Peptidase_M20_dimer"/>
</dbReference>
<dbReference type="NCBIfam" id="TIGR01910">
    <property type="entry name" value="DapE-ArgE"/>
    <property type="match status" value="1"/>
</dbReference>
<dbReference type="InterPro" id="IPR010182">
    <property type="entry name" value="ArgE/DapE"/>
</dbReference>
<dbReference type="NCBIfam" id="NF005306">
    <property type="entry name" value="PRK06837.1"/>
    <property type="match status" value="1"/>
</dbReference>
<comment type="cofactor">
    <cofactor evidence="2">
        <name>Zn(2+)</name>
        <dbReference type="ChEBI" id="CHEBI:29105"/>
    </cofactor>
</comment>
<dbReference type="Gene3D" id="3.30.70.360">
    <property type="match status" value="1"/>
</dbReference>
<dbReference type="InterPro" id="IPR002933">
    <property type="entry name" value="Peptidase_M20"/>
</dbReference>
<accession>A0ABT2LT00</accession>
<keyword evidence="4" id="KW-0479">Metal-binding</keyword>
<dbReference type="SUPFAM" id="SSF55031">
    <property type="entry name" value="Bacterial exopeptidase dimerisation domain"/>
    <property type="match status" value="1"/>
</dbReference>
<keyword evidence="7" id="KW-0170">Cobalt</keyword>
<evidence type="ECO:0000313" key="10">
    <source>
        <dbReference type="Proteomes" id="UP001320831"/>
    </source>
</evidence>
<evidence type="ECO:0000313" key="9">
    <source>
        <dbReference type="EMBL" id="MCT7376309.1"/>
    </source>
</evidence>
<feature type="domain" description="Peptidase M20 dimerisation" evidence="8">
    <location>
        <begin position="218"/>
        <end position="330"/>
    </location>
</feature>
<organism evidence="9 10">
    <name type="scientific">Chelativorans salis</name>
    <dbReference type="NCBI Taxonomy" id="2978478"/>
    <lineage>
        <taxon>Bacteria</taxon>
        <taxon>Pseudomonadati</taxon>
        <taxon>Pseudomonadota</taxon>
        <taxon>Alphaproteobacteria</taxon>
        <taxon>Hyphomicrobiales</taxon>
        <taxon>Phyllobacteriaceae</taxon>
        <taxon>Chelativorans</taxon>
    </lineage>
</organism>